<dbReference type="InterPro" id="IPR017907">
    <property type="entry name" value="Znf_RING_CS"/>
</dbReference>
<dbReference type="GO" id="GO:0061630">
    <property type="term" value="F:ubiquitin protein ligase activity"/>
    <property type="evidence" value="ECO:0007669"/>
    <property type="project" value="TreeGrafter"/>
</dbReference>
<feature type="compositionally biased region" description="Polar residues" evidence="5">
    <location>
        <begin position="1187"/>
        <end position="1202"/>
    </location>
</feature>
<evidence type="ECO:0000256" key="1">
    <source>
        <dbReference type="ARBA" id="ARBA00022723"/>
    </source>
</evidence>
<sequence length="1386" mass="152945">MALSHSHSQIIMIMEVDFVTSGILEEELPFEADENIHDNYNFEGERCGICMDIVIDRGVLDCCHHWFCFGCIDNWATITNLCPLCQNEFQSITCVPVYDTIGNNKVDEDSLSRDDDWSIEGKNNTLSFPSYYIDENAVICLDGDGCKIRSGSANIEEESNLDTSIACDSCDIWYHAFCVGFDAEGTSEDTWLCPRCTVGEGPQKSDVASLQKPNNQCYSENSHSSSFAEAEAAFSGKMSVSIADAGETAVVVSMVGGTKWTEEPRKPTLEVDEDLMDDAVKPDGNSYKVERQSSKKTDVQPTVEAPELELSLSCDASFSHLSTSLVLAELKTICDDGTVNEPVIGDGVKNSLRKLFNDSLARNKLSGKESSEGLHLGLSLGCSSSGDIKTNETEDQGTIEVQQQSLSEESLLRRDEKILPVANEEAMKIIGVKRKHATCSDDAVKTADDIEDNAKNEAAVLAKKTRVSRKLQITPKDQDSAFLPEDSQKCPAKIAVLKNVKLKRSLEKQDVASDIMSVVKGTCRRTLKGLAHQSPPDKSSKEGENAAGLRVKKIMRRAVEDKESSVVVQNLRKEIREAVRNRSSDEIGENLFDPKLLAAFRTAVAGSTAEPVKKLPPSSLKAKKSLLQKGKVRENLTKKIYGDSNGRRKRAWDRDCDVEFWKYRCMRVTKPEKIATLKSVLTLLRKNPEGSEMDQGYEFQETNPILSRLYLADTSVFPRKDDIKPLLASTTTSNIEQNKAQEISMDKVRKPSPDDHTLKSTGANKVSSKLVVPSIHDKGLKDKVLSTNCQPASSKAQPGGCSKVNSQKEKGAQSDDKKMDKRKWALEVLARKKAVSGKTAAHEKQEDNAVLKGNYPLLAQLPIDMRPVLASCRHNKIPISVRQTQLYRLTEHFLRKVNLPELRKTAETELAVADAINIEKEVADKANSKIVYLNLCSQEIMRQSDDRKSNRTTVSNSSPSAVTVDRLEQDIDELPMDPAVLDALRNAGLLSDSPPSSPHHKMEVSNEVDDSSMQIKEEGPDNVFEMDSHSDVDIYGDFEYDLEDEDYIGATNLTVPKLIVEEGESRMKVVFSTLKSEMPNNFQDLEGCLTLGNNEELKDSASSPKIHVDAGIISTAVEGGTNRSCADSQSLPGEEGEEPSLAECDELYGPDKEPLINKFPEEASRNLHELADPEASTKHKSSEENENNSARQDGNTNATSAGHTCDGETTCDHSQTAESGRKKDSSKTNTNKQGDIINSVSKKVEAYIKEHVRPLCKSGIITAEQYRWAVAKTTDKVMKYHLNAKNANFLIKEGEKVKKLAEQYVEAAQQKERSDSSKYSTHDYGIQLKSLLILLLYAPKFEKCVQAGGFVSISSPFDQTSPMVIPSSSELLVPGQQEMENANTTN</sequence>
<dbReference type="InterPro" id="IPR001965">
    <property type="entry name" value="Znf_PHD"/>
</dbReference>
<feature type="region of interest" description="Disordered" evidence="5">
    <location>
        <begin position="263"/>
        <end position="302"/>
    </location>
</feature>
<evidence type="ECO:0000256" key="5">
    <source>
        <dbReference type="SAM" id="MobiDB-lite"/>
    </source>
</evidence>
<keyword evidence="2 4" id="KW-0863">Zinc-finger</keyword>
<dbReference type="EMBL" id="JAQIZT010000001">
    <property type="protein sequence ID" value="KAJ7010465.1"/>
    <property type="molecule type" value="Genomic_DNA"/>
</dbReference>
<evidence type="ECO:0000259" key="6">
    <source>
        <dbReference type="PROSITE" id="PS50016"/>
    </source>
</evidence>
<dbReference type="GO" id="GO:0008270">
    <property type="term" value="F:zinc ion binding"/>
    <property type="evidence" value="ECO:0007669"/>
    <property type="project" value="UniProtKB-KW"/>
</dbReference>
<evidence type="ECO:0000256" key="4">
    <source>
        <dbReference type="PROSITE-ProRule" id="PRU00175"/>
    </source>
</evidence>
<accession>A0AAD6RL70</accession>
<feature type="region of interest" description="Disordered" evidence="5">
    <location>
        <begin position="738"/>
        <end position="765"/>
    </location>
</feature>
<feature type="region of interest" description="Disordered" evidence="5">
    <location>
        <begin position="1120"/>
        <end position="1156"/>
    </location>
</feature>
<keyword evidence="9" id="KW-1185">Reference proteome</keyword>
<gene>
    <name evidence="8" type="ORF">NC653_001035</name>
</gene>
<dbReference type="Proteomes" id="UP001164929">
    <property type="component" value="Chromosome 1"/>
</dbReference>
<feature type="compositionally biased region" description="Basic and acidic residues" evidence="5">
    <location>
        <begin position="1171"/>
        <end position="1183"/>
    </location>
</feature>
<evidence type="ECO:0000259" key="7">
    <source>
        <dbReference type="PROSITE" id="PS50089"/>
    </source>
</evidence>
<feature type="compositionally biased region" description="Polar residues" evidence="5">
    <location>
        <begin position="951"/>
        <end position="961"/>
    </location>
</feature>
<feature type="region of interest" description="Disordered" evidence="5">
    <location>
        <begin position="943"/>
        <end position="962"/>
    </location>
</feature>
<feature type="compositionally biased region" description="Polar residues" evidence="5">
    <location>
        <begin position="1121"/>
        <end position="1131"/>
    </location>
</feature>
<evidence type="ECO:0000256" key="3">
    <source>
        <dbReference type="ARBA" id="ARBA00022833"/>
    </source>
</evidence>
<keyword evidence="3" id="KW-0862">Zinc</keyword>
<dbReference type="SUPFAM" id="SSF57903">
    <property type="entry name" value="FYVE/PHD zinc finger"/>
    <property type="match status" value="1"/>
</dbReference>
<dbReference type="InterPro" id="IPR013083">
    <property type="entry name" value="Znf_RING/FYVE/PHD"/>
</dbReference>
<reference evidence="8 9" key="1">
    <citation type="journal article" date="2023" name="Mol. Ecol. Resour.">
        <title>Chromosome-level genome assembly of a triploid poplar Populus alba 'Berolinensis'.</title>
        <authorList>
            <person name="Chen S."/>
            <person name="Yu Y."/>
            <person name="Wang X."/>
            <person name="Wang S."/>
            <person name="Zhang T."/>
            <person name="Zhou Y."/>
            <person name="He R."/>
            <person name="Meng N."/>
            <person name="Wang Y."/>
            <person name="Liu W."/>
            <person name="Liu Z."/>
            <person name="Liu J."/>
            <person name="Guo Q."/>
            <person name="Huang H."/>
            <person name="Sederoff R.R."/>
            <person name="Wang G."/>
            <person name="Qu G."/>
            <person name="Chen S."/>
        </authorList>
    </citation>
    <scope>NUCLEOTIDE SEQUENCE [LARGE SCALE GENOMIC DNA]</scope>
    <source>
        <strain evidence="8">SC-2020</strain>
    </source>
</reference>
<organism evidence="8 9">
    <name type="scientific">Populus alba x Populus x berolinensis</name>
    <dbReference type="NCBI Taxonomy" id="444605"/>
    <lineage>
        <taxon>Eukaryota</taxon>
        <taxon>Viridiplantae</taxon>
        <taxon>Streptophyta</taxon>
        <taxon>Embryophyta</taxon>
        <taxon>Tracheophyta</taxon>
        <taxon>Spermatophyta</taxon>
        <taxon>Magnoliopsida</taxon>
        <taxon>eudicotyledons</taxon>
        <taxon>Gunneridae</taxon>
        <taxon>Pentapetalae</taxon>
        <taxon>rosids</taxon>
        <taxon>fabids</taxon>
        <taxon>Malpighiales</taxon>
        <taxon>Salicaceae</taxon>
        <taxon>Saliceae</taxon>
        <taxon>Populus</taxon>
    </lineage>
</organism>
<dbReference type="InterPro" id="IPR011011">
    <property type="entry name" value="Znf_FYVE_PHD"/>
</dbReference>
<comment type="caution">
    <text evidence="8">The sequence shown here is derived from an EMBL/GenBank/DDBJ whole genome shotgun (WGS) entry which is preliminary data.</text>
</comment>
<dbReference type="SMART" id="SM00184">
    <property type="entry name" value="RING"/>
    <property type="match status" value="2"/>
</dbReference>
<dbReference type="PROSITE" id="PS00518">
    <property type="entry name" value="ZF_RING_1"/>
    <property type="match status" value="1"/>
</dbReference>
<evidence type="ECO:0000256" key="2">
    <source>
        <dbReference type="ARBA" id="ARBA00022771"/>
    </source>
</evidence>
<dbReference type="InterPro" id="IPR001841">
    <property type="entry name" value="Znf_RING"/>
</dbReference>
<feature type="region of interest" description="Disordered" evidence="5">
    <location>
        <begin position="991"/>
        <end position="1012"/>
    </location>
</feature>
<name>A0AAD6RL70_9ROSI</name>
<feature type="compositionally biased region" description="Basic and acidic residues" evidence="5">
    <location>
        <begin position="806"/>
        <end position="820"/>
    </location>
</feature>
<dbReference type="Pfam" id="PF13639">
    <property type="entry name" value="zf-RING_2"/>
    <property type="match status" value="1"/>
</dbReference>
<dbReference type="PANTHER" id="PTHR15315">
    <property type="entry name" value="RING FINGER PROTEIN 41, 151"/>
    <property type="match status" value="1"/>
</dbReference>
<feature type="region of interest" description="Disordered" evidence="5">
    <location>
        <begin position="789"/>
        <end position="820"/>
    </location>
</feature>
<feature type="domain" description="RING-type" evidence="7">
    <location>
        <begin position="47"/>
        <end position="86"/>
    </location>
</feature>
<feature type="compositionally biased region" description="Basic and acidic residues" evidence="5">
    <location>
        <begin position="744"/>
        <end position="758"/>
    </location>
</feature>
<dbReference type="GO" id="GO:0016567">
    <property type="term" value="P:protein ubiquitination"/>
    <property type="evidence" value="ECO:0007669"/>
    <property type="project" value="TreeGrafter"/>
</dbReference>
<dbReference type="PROSITE" id="PS50016">
    <property type="entry name" value="ZF_PHD_2"/>
    <property type="match status" value="1"/>
</dbReference>
<protein>
    <submittedName>
        <fullName evidence="8">Uncharacterized protein</fullName>
    </submittedName>
</protein>
<dbReference type="PROSITE" id="PS50089">
    <property type="entry name" value="ZF_RING_2"/>
    <property type="match status" value="1"/>
</dbReference>
<dbReference type="SMART" id="SM00249">
    <property type="entry name" value="PHD"/>
    <property type="match status" value="1"/>
</dbReference>
<feature type="compositionally biased region" description="Basic and acidic residues" evidence="5">
    <location>
        <begin position="288"/>
        <end position="298"/>
    </location>
</feature>
<feature type="domain" description="PHD-type" evidence="6">
    <location>
        <begin position="79"/>
        <end position="199"/>
    </location>
</feature>
<proteinExistence type="predicted"/>
<dbReference type="Gene3D" id="3.30.40.10">
    <property type="entry name" value="Zinc/RING finger domain, C3HC4 (zinc finger)"/>
    <property type="match status" value="2"/>
</dbReference>
<feature type="region of interest" description="Disordered" evidence="5">
    <location>
        <begin position="1171"/>
        <end position="1234"/>
    </location>
</feature>
<dbReference type="Pfam" id="PF00628">
    <property type="entry name" value="PHD"/>
    <property type="match status" value="1"/>
</dbReference>
<dbReference type="SUPFAM" id="SSF57850">
    <property type="entry name" value="RING/U-box"/>
    <property type="match status" value="1"/>
</dbReference>
<dbReference type="PANTHER" id="PTHR15315:SF26">
    <property type="entry name" value="E3 UBIQUITIN-PROTEIN LIGASE NRDP1"/>
    <property type="match status" value="1"/>
</dbReference>
<dbReference type="InterPro" id="IPR019787">
    <property type="entry name" value="Znf_PHD-finger"/>
</dbReference>
<feature type="compositionally biased region" description="Acidic residues" evidence="5">
    <location>
        <begin position="1134"/>
        <end position="1148"/>
    </location>
</feature>
<keyword evidence="1" id="KW-0479">Metal-binding</keyword>
<evidence type="ECO:0000313" key="9">
    <source>
        <dbReference type="Proteomes" id="UP001164929"/>
    </source>
</evidence>
<evidence type="ECO:0000313" key="8">
    <source>
        <dbReference type="EMBL" id="KAJ7010465.1"/>
    </source>
</evidence>